<dbReference type="AlphaFoldDB" id="A0A0K2JH69"/>
<proteinExistence type="predicted"/>
<reference evidence="1 2" key="1">
    <citation type="journal article" date="2015" name="Genome Announc.">
        <title>Complete Genome Sequence of Spiroplasma kunkelii Strain CR2-3x, Causal Agent of Corn Stunt Disease in Zea mays L.</title>
        <authorList>
            <person name="Davis R.E."/>
            <person name="Shao J."/>
            <person name="Dally E.L."/>
            <person name="Zhao Y."/>
            <person name="Gasparich G.E."/>
            <person name="Gaynor B.J."/>
            <person name="Athey J.C."/>
            <person name="Harrison N.A."/>
            <person name="Donofrio N."/>
        </authorList>
    </citation>
    <scope>NUCLEOTIDE SEQUENCE [LARGE SCALE GENOMIC DNA]</scope>
    <source>
        <strain evidence="1 2">CR2-3x</strain>
    </source>
</reference>
<organism evidence="1 2">
    <name type="scientific">Spiroplasma kunkelii CR2-3x</name>
    <dbReference type="NCBI Taxonomy" id="273035"/>
    <lineage>
        <taxon>Bacteria</taxon>
        <taxon>Bacillati</taxon>
        <taxon>Mycoplasmatota</taxon>
        <taxon>Mollicutes</taxon>
        <taxon>Entomoplasmatales</taxon>
        <taxon>Spiroplasmataceae</taxon>
        <taxon>Spiroplasma</taxon>
    </lineage>
</organism>
<accession>A0A0K2JH69</accession>
<name>A0A0K2JH69_SPIKU</name>
<dbReference type="PATRIC" id="fig|273035.7.peg.1067"/>
<sequence>MISSKTELSVLNSSVIFSKFLKKLDDENNFINGYKFASSQKGYILTKNKTILNVMAKSLRGRAFKLLERSNKKSGMDIMDLMNERIFKNE</sequence>
<gene>
    <name evidence="1" type="ORF">SKUN_00873</name>
</gene>
<dbReference type="Proteomes" id="UP000062963">
    <property type="component" value="Chromosome"/>
</dbReference>
<dbReference type="KEGG" id="skn:SKUN_00873"/>
<keyword evidence="2" id="KW-1185">Reference proteome</keyword>
<evidence type="ECO:0000313" key="1">
    <source>
        <dbReference type="EMBL" id="ALA97763.1"/>
    </source>
</evidence>
<dbReference type="EMBL" id="CP010899">
    <property type="protein sequence ID" value="ALA97763.1"/>
    <property type="molecule type" value="Genomic_DNA"/>
</dbReference>
<evidence type="ECO:0000313" key="2">
    <source>
        <dbReference type="Proteomes" id="UP000062963"/>
    </source>
</evidence>
<protein>
    <submittedName>
        <fullName evidence="1">Uncharacterized protein</fullName>
    </submittedName>
</protein>